<reference evidence="1" key="1">
    <citation type="journal article" date="2015" name="Nature">
        <title>Complex archaea that bridge the gap between prokaryotes and eukaryotes.</title>
        <authorList>
            <person name="Spang A."/>
            <person name="Saw J.H."/>
            <person name="Jorgensen S.L."/>
            <person name="Zaremba-Niedzwiedzka K."/>
            <person name="Martijn J."/>
            <person name="Lind A.E."/>
            <person name="van Eijk R."/>
            <person name="Schleper C."/>
            <person name="Guy L."/>
            <person name="Ettema T.J."/>
        </authorList>
    </citation>
    <scope>NUCLEOTIDE SEQUENCE</scope>
</reference>
<dbReference type="AlphaFoldDB" id="A0A0F8X477"/>
<protein>
    <submittedName>
        <fullName evidence="1">Uncharacterized protein</fullName>
    </submittedName>
</protein>
<comment type="caution">
    <text evidence="1">The sequence shown here is derived from an EMBL/GenBank/DDBJ whole genome shotgun (WGS) entry which is preliminary data.</text>
</comment>
<organism evidence="1">
    <name type="scientific">marine sediment metagenome</name>
    <dbReference type="NCBI Taxonomy" id="412755"/>
    <lineage>
        <taxon>unclassified sequences</taxon>
        <taxon>metagenomes</taxon>
        <taxon>ecological metagenomes</taxon>
    </lineage>
</organism>
<proteinExistence type="predicted"/>
<name>A0A0F8X477_9ZZZZ</name>
<gene>
    <name evidence="1" type="ORF">LCGC14_3071850</name>
</gene>
<evidence type="ECO:0000313" key="1">
    <source>
        <dbReference type="EMBL" id="KKK55710.1"/>
    </source>
</evidence>
<sequence>MIKCAICQGRVRPPSRPWTITADGGISFYRTTLDGMALYEKELARLAKATPFVHELCAEAADPNTLPEKHIVALNLDIRLRHQQRRG</sequence>
<accession>A0A0F8X477</accession>
<dbReference type="EMBL" id="LAZR01065364">
    <property type="protein sequence ID" value="KKK55710.1"/>
    <property type="molecule type" value="Genomic_DNA"/>
</dbReference>